<evidence type="ECO:0000313" key="4">
    <source>
        <dbReference type="EMBL" id="QKH22707.1"/>
    </source>
</evidence>
<reference evidence="4 6" key="3">
    <citation type="submission" date="2020-05" db="EMBL/GenBank/DDBJ databases">
        <title>FDA dAtabase for Regulatory Grade micrObial Sequences (FDA-ARGOS): Supporting development and validation of Infectious Disease Dx tests.</title>
        <authorList>
            <person name="Nelson B."/>
            <person name="Plummer A."/>
            <person name="Tallon L."/>
            <person name="Sadzewicz L."/>
            <person name="Zhao X."/>
            <person name="Vavikolanu K."/>
            <person name="Mehta A."/>
            <person name="Aluvathingal J."/>
            <person name="Nadendla S."/>
            <person name="Myers T."/>
            <person name="Yan Y."/>
            <person name="Sichtig H."/>
        </authorList>
    </citation>
    <scope>NUCLEOTIDE SEQUENCE [LARGE SCALE GENOMIC DNA]</scope>
    <source>
        <strain evidence="4 6">FDAARGOS_795</strain>
        <plasmid evidence="4 6">unnamed3</plasmid>
    </source>
</reference>
<dbReference type="EMBL" id="CP009334">
    <property type="protein sequence ID" value="AJG74220.1"/>
    <property type="molecule type" value="Genomic_DNA"/>
</dbReference>
<dbReference type="Proteomes" id="UP000501107">
    <property type="component" value="Plasmid unnamed3"/>
</dbReference>
<dbReference type="EMBL" id="VKQN01000001">
    <property type="protein sequence ID" value="MDR4174829.1"/>
    <property type="molecule type" value="Genomic_DNA"/>
</dbReference>
<evidence type="ECO:0000256" key="1">
    <source>
        <dbReference type="SAM" id="MobiDB-lite"/>
    </source>
</evidence>
<name>A0A0B5ND13_BACTU</name>
<geneLocation type="plasmid" evidence="4 6">
    <name>unnamed3</name>
</geneLocation>
<evidence type="ECO:0000313" key="2">
    <source>
        <dbReference type="EMBL" id="AJG74220.1"/>
    </source>
</evidence>
<proteinExistence type="predicted"/>
<dbReference type="EMBL" id="CP053979">
    <property type="protein sequence ID" value="QKH22707.1"/>
    <property type="molecule type" value="Genomic_DNA"/>
</dbReference>
<gene>
    <name evidence="2" type="ORF">BF38_5856</name>
    <name evidence="3" type="ORF">FO599_01620</name>
    <name evidence="4" type="ORF">FOC89_01595</name>
</gene>
<reference evidence="3" key="2">
    <citation type="submission" date="2019-07" db="EMBL/GenBank/DDBJ databases">
        <title>Phylogenomic Reclassification of ATCC Bacillus Strains and Various Taxa within the Genus Bacillus.</title>
        <authorList>
            <person name="Riojas M.A."/>
            <person name="Frank A.M."/>
            <person name="Fenn S.L."/>
            <person name="King S.P."/>
            <person name="Brower S.M."/>
            <person name="Hazbon M.H."/>
        </authorList>
    </citation>
    <scope>NUCLEOTIDE SEQUENCE</scope>
    <source>
        <strain evidence="3">ATCC 35646</strain>
    </source>
</reference>
<accession>A0A0B5ND13</accession>
<keyword evidence="4" id="KW-0614">Plasmid</keyword>
<evidence type="ECO:0000313" key="5">
    <source>
        <dbReference type="Proteomes" id="UP000031876"/>
    </source>
</evidence>
<evidence type="ECO:0000313" key="6">
    <source>
        <dbReference type="Proteomes" id="UP000501107"/>
    </source>
</evidence>
<protein>
    <submittedName>
        <fullName evidence="4">Uncharacterized protein</fullName>
    </submittedName>
</protein>
<organism evidence="4 6">
    <name type="scientific">Bacillus thuringiensis</name>
    <dbReference type="NCBI Taxonomy" id="1428"/>
    <lineage>
        <taxon>Bacteria</taxon>
        <taxon>Bacillati</taxon>
        <taxon>Bacillota</taxon>
        <taxon>Bacilli</taxon>
        <taxon>Bacillales</taxon>
        <taxon>Bacillaceae</taxon>
        <taxon>Bacillus</taxon>
        <taxon>Bacillus cereus group</taxon>
    </lineage>
</organism>
<feature type="compositionally biased region" description="Basic residues" evidence="1">
    <location>
        <begin position="261"/>
        <end position="285"/>
    </location>
</feature>
<geneLocation type="plasmid" evidence="2 5">
    <name>2</name>
</geneLocation>
<dbReference type="KEGG" id="btw:BF38_5856"/>
<evidence type="ECO:0000313" key="3">
    <source>
        <dbReference type="EMBL" id="MDR4174829.1"/>
    </source>
</evidence>
<feature type="region of interest" description="Disordered" evidence="1">
    <location>
        <begin position="254"/>
        <end position="307"/>
    </location>
</feature>
<dbReference type="RefSeq" id="WP_000343959.1">
    <property type="nucleotide sequence ID" value="NZ_CP009334.1"/>
</dbReference>
<sequence>MDELRVNEKSRGAKYSNVAREKTVTLLFKDEPVTFLRDEYNKKLTKFITRFEKHDGVKSIRCHFSKTSESIYVMVQYENRSGYLLFTIKNHKDYRVSSVKIFTTTKFYDMAHLGRAVGMYIQEAKTSETLLFNFKFGTFLGLNTIYKLANKGYQITTHPLNYELDLSRDIYISSKVNITDSTLITDEVFLKRIKKLVHCGLIRAFKVNEGVVRFYVSIFGSELYKQNSEKYKQQLESTNLAGIDGLLENTVGVSKRTSSTAKHHKKKPHTKGSYKGKQQYKKKPYQGKSDGTQKPSKPHYKKDDNRK</sequence>
<dbReference type="Proteomes" id="UP001181533">
    <property type="component" value="Unassembled WGS sequence"/>
</dbReference>
<dbReference type="Proteomes" id="UP000031876">
    <property type="component" value="Plasmid 2"/>
</dbReference>
<reference evidence="2 5" key="1">
    <citation type="journal article" date="2015" name="Genome Announc.">
        <title>Complete genome sequences for 35 biothreat assay-relevant bacillus species.</title>
        <authorList>
            <person name="Johnson S.L."/>
            <person name="Daligault H.E."/>
            <person name="Davenport K.W."/>
            <person name="Jaissle J."/>
            <person name="Frey K.G."/>
            <person name="Ladner J.T."/>
            <person name="Broomall S.M."/>
            <person name="Bishop-Lilly K.A."/>
            <person name="Bruce D.C."/>
            <person name="Gibbons H.S."/>
            <person name="Coyne S.R."/>
            <person name="Lo C.C."/>
            <person name="Meincke L."/>
            <person name="Munk A.C."/>
            <person name="Koroleva G.I."/>
            <person name="Rosenzweig C.N."/>
            <person name="Palacios G.F."/>
            <person name="Redden C.L."/>
            <person name="Minogue T.D."/>
            <person name="Chain P.S."/>
        </authorList>
    </citation>
    <scope>NUCLEOTIDE SEQUENCE [LARGE SCALE GENOMIC DNA]</scope>
    <source>
        <strain evidence="2 5">HD1011</strain>
        <plasmid evidence="2 5">2</plasmid>
    </source>
</reference>
<dbReference type="AlphaFoldDB" id="A0A0B5ND13"/>